<dbReference type="EMBL" id="BMPT01000006">
    <property type="protein sequence ID" value="GGM24198.1"/>
    <property type="molecule type" value="Genomic_DNA"/>
</dbReference>
<dbReference type="SUPFAM" id="SSF53167">
    <property type="entry name" value="Purine and uridine phosphorylases"/>
    <property type="match status" value="1"/>
</dbReference>
<dbReference type="PANTHER" id="PTHR46832:SF1">
    <property type="entry name" value="5'-METHYLTHIOADENOSINE_S-ADENOSYLHOMOCYSTEINE NUCLEOSIDASE"/>
    <property type="match status" value="1"/>
</dbReference>
<keyword evidence="3" id="KW-1185">Reference proteome</keyword>
<dbReference type="Pfam" id="PF01048">
    <property type="entry name" value="PNP_UDP_1"/>
    <property type="match status" value="1"/>
</dbReference>
<proteinExistence type="predicted"/>
<dbReference type="Proteomes" id="UP000655589">
    <property type="component" value="Unassembled WGS sequence"/>
</dbReference>
<dbReference type="InterPro" id="IPR035994">
    <property type="entry name" value="Nucleoside_phosphorylase_sf"/>
</dbReference>
<evidence type="ECO:0000313" key="3">
    <source>
        <dbReference type="Proteomes" id="UP000655589"/>
    </source>
</evidence>
<dbReference type="AlphaFoldDB" id="A0A8H9GGY9"/>
<evidence type="ECO:0000259" key="1">
    <source>
        <dbReference type="Pfam" id="PF01048"/>
    </source>
</evidence>
<protein>
    <recommendedName>
        <fullName evidence="1">Nucleoside phosphorylase domain-containing protein</fullName>
    </recommendedName>
</protein>
<name>A0A8H9GGY9_9MICO</name>
<comment type="caution">
    <text evidence="2">The sequence shown here is derived from an EMBL/GenBank/DDBJ whole genome shotgun (WGS) entry which is preliminary data.</text>
</comment>
<sequence>MSDLVVVLTALNLEYAAVREHLADVELRRHGAGTRFEIGHVPESRCRVALGLTGVGNQSAAVLAERAIQSFEPAAVVFTGIAGALWDGISLGDVVVADRVYAYQGGTSEDDGLKGRPRTWETSHAVSQVAHHLERTGTWTRRLGEGIDAPTVRFGAIAAGEIVQNSRVSREARWIREHFNDATAIEMEAAGIAQAGHLNSAPVAIIRGISDRADGHKTTTNDANWQPRAAANAAAFAVELAAELVNESKEDVMAESKPGDISIGGGVTNTVSGGVVGQMGGVISGGTVHLSAGSQQASGPFDVVEALRELRALVDERHADGAIDEETHQDAVREVVTAEGALTAAPRAPKKALNALKRLSGLLADVTDVADKTKDLADAVQDLA</sequence>
<dbReference type="GO" id="GO:0008930">
    <property type="term" value="F:methylthioadenosine nucleosidase activity"/>
    <property type="evidence" value="ECO:0007669"/>
    <property type="project" value="TreeGrafter"/>
</dbReference>
<dbReference type="RefSeq" id="WP_171106237.1">
    <property type="nucleotide sequence ID" value="NZ_BMPT01000006.1"/>
</dbReference>
<dbReference type="CDD" id="cd09008">
    <property type="entry name" value="MTAN"/>
    <property type="match status" value="1"/>
</dbReference>
<reference evidence="2" key="2">
    <citation type="submission" date="2020-09" db="EMBL/GenBank/DDBJ databases">
        <authorList>
            <person name="Sun Q."/>
            <person name="Ohkuma M."/>
        </authorList>
    </citation>
    <scope>NUCLEOTIDE SEQUENCE</scope>
    <source>
        <strain evidence="2">JCM 3051</strain>
    </source>
</reference>
<dbReference type="GO" id="GO:0005829">
    <property type="term" value="C:cytosol"/>
    <property type="evidence" value="ECO:0007669"/>
    <property type="project" value="TreeGrafter"/>
</dbReference>
<gene>
    <name evidence="2" type="ORF">GCM10010102_19840</name>
</gene>
<dbReference type="Gene3D" id="3.40.50.1580">
    <property type="entry name" value="Nucleoside phosphorylase domain"/>
    <property type="match status" value="1"/>
</dbReference>
<accession>A0A8H9GGY9</accession>
<dbReference type="InterPro" id="IPR000845">
    <property type="entry name" value="Nucleoside_phosphorylase_d"/>
</dbReference>
<feature type="domain" description="Nucleoside phosphorylase" evidence="1">
    <location>
        <begin position="5"/>
        <end position="240"/>
    </location>
</feature>
<dbReference type="PANTHER" id="PTHR46832">
    <property type="entry name" value="5'-METHYLTHIOADENOSINE/S-ADENOSYLHOMOCYSTEINE NUCLEOSIDASE"/>
    <property type="match status" value="1"/>
</dbReference>
<dbReference type="GO" id="GO:0009116">
    <property type="term" value="P:nucleoside metabolic process"/>
    <property type="evidence" value="ECO:0007669"/>
    <property type="project" value="InterPro"/>
</dbReference>
<evidence type="ECO:0000313" key="2">
    <source>
        <dbReference type="EMBL" id="GGM24198.1"/>
    </source>
</evidence>
<organism evidence="2 3">
    <name type="scientific">Promicromonospora citrea</name>
    <dbReference type="NCBI Taxonomy" id="43677"/>
    <lineage>
        <taxon>Bacteria</taxon>
        <taxon>Bacillati</taxon>
        <taxon>Actinomycetota</taxon>
        <taxon>Actinomycetes</taxon>
        <taxon>Micrococcales</taxon>
        <taxon>Promicromonosporaceae</taxon>
        <taxon>Promicromonospora</taxon>
    </lineage>
</organism>
<dbReference type="GO" id="GO:0019284">
    <property type="term" value="P:L-methionine salvage from S-adenosylmethionine"/>
    <property type="evidence" value="ECO:0007669"/>
    <property type="project" value="TreeGrafter"/>
</dbReference>
<reference evidence="2" key="1">
    <citation type="journal article" date="2014" name="Int. J. Syst. Evol. Microbiol.">
        <title>Complete genome sequence of Corynebacterium casei LMG S-19264T (=DSM 44701T), isolated from a smear-ripened cheese.</title>
        <authorList>
            <consortium name="US DOE Joint Genome Institute (JGI-PGF)"/>
            <person name="Walter F."/>
            <person name="Albersmeier A."/>
            <person name="Kalinowski J."/>
            <person name="Ruckert C."/>
        </authorList>
    </citation>
    <scope>NUCLEOTIDE SEQUENCE</scope>
    <source>
        <strain evidence="2">JCM 3051</strain>
    </source>
</reference>
<dbReference type="GO" id="GO:0008782">
    <property type="term" value="F:adenosylhomocysteine nucleosidase activity"/>
    <property type="evidence" value="ECO:0007669"/>
    <property type="project" value="TreeGrafter"/>
</dbReference>